<keyword evidence="3 7" id="KW-0812">Transmembrane</keyword>
<evidence type="ECO:0000256" key="1">
    <source>
        <dbReference type="ARBA" id="ARBA00004141"/>
    </source>
</evidence>
<feature type="transmembrane region" description="Helical" evidence="7">
    <location>
        <begin position="149"/>
        <end position="166"/>
    </location>
</feature>
<evidence type="ECO:0000256" key="5">
    <source>
        <dbReference type="ARBA" id="ARBA00023136"/>
    </source>
</evidence>
<feature type="transmembrane region" description="Helical" evidence="7">
    <location>
        <begin position="64"/>
        <end position="83"/>
    </location>
</feature>
<dbReference type="OrthoDB" id="9812547at2"/>
<dbReference type="Pfam" id="PF00892">
    <property type="entry name" value="EamA"/>
    <property type="match status" value="2"/>
</dbReference>
<keyword evidence="4 7" id="KW-1133">Transmembrane helix</keyword>
<evidence type="ECO:0000256" key="7">
    <source>
        <dbReference type="SAM" id="Phobius"/>
    </source>
</evidence>
<evidence type="ECO:0000313" key="9">
    <source>
        <dbReference type="EMBL" id="AKV00618.1"/>
    </source>
</evidence>
<dbReference type="GO" id="GO:0016020">
    <property type="term" value="C:membrane"/>
    <property type="evidence" value="ECO:0007669"/>
    <property type="project" value="UniProtKB-SubCell"/>
</dbReference>
<dbReference type="PANTHER" id="PTHR32322:SF2">
    <property type="entry name" value="EAMA DOMAIN-CONTAINING PROTEIN"/>
    <property type="match status" value="1"/>
</dbReference>
<evidence type="ECO:0000256" key="4">
    <source>
        <dbReference type="ARBA" id="ARBA00022989"/>
    </source>
</evidence>
<feature type="region of interest" description="Disordered" evidence="6">
    <location>
        <begin position="1"/>
        <end position="24"/>
    </location>
</feature>
<feature type="transmembrane region" description="Helical" evidence="7">
    <location>
        <begin position="293"/>
        <end position="311"/>
    </location>
</feature>
<evidence type="ECO:0000259" key="8">
    <source>
        <dbReference type="Pfam" id="PF00892"/>
    </source>
</evidence>
<gene>
    <name evidence="9" type="ORF">AKJ09_07281</name>
</gene>
<evidence type="ECO:0000313" key="10">
    <source>
        <dbReference type="Proteomes" id="UP000064967"/>
    </source>
</evidence>
<reference evidence="9 10" key="1">
    <citation type="submission" date="2015-08" db="EMBL/GenBank/DDBJ databases">
        <authorList>
            <person name="Babu N.S."/>
            <person name="Beckwith C.J."/>
            <person name="Beseler K.G."/>
            <person name="Brison A."/>
            <person name="Carone J.V."/>
            <person name="Caskin T.P."/>
            <person name="Diamond M."/>
            <person name="Durham M.E."/>
            <person name="Foxe J.M."/>
            <person name="Go M."/>
            <person name="Henderson B.A."/>
            <person name="Jones I.B."/>
            <person name="McGettigan J.A."/>
            <person name="Micheletti S.J."/>
            <person name="Nasrallah M.E."/>
            <person name="Ortiz D."/>
            <person name="Piller C.R."/>
            <person name="Privatt S.R."/>
            <person name="Schneider S.L."/>
            <person name="Sharp S."/>
            <person name="Smith T.C."/>
            <person name="Stanton J.D."/>
            <person name="Ullery H.E."/>
            <person name="Wilson R.J."/>
            <person name="Serrano M.G."/>
            <person name="Buck G."/>
            <person name="Lee V."/>
            <person name="Wang Y."/>
            <person name="Carvalho R."/>
            <person name="Voegtly L."/>
            <person name="Shi R."/>
            <person name="Duckworth R."/>
            <person name="Johnson A."/>
            <person name="Loviza R."/>
            <person name="Walstead R."/>
            <person name="Shah Z."/>
            <person name="Kiflezghi M."/>
            <person name="Wade K."/>
            <person name="Ball S.L."/>
            <person name="Bradley K.W."/>
            <person name="Asai D.J."/>
            <person name="Bowman C.A."/>
            <person name="Russell D.A."/>
            <person name="Pope W.H."/>
            <person name="Jacobs-Sera D."/>
            <person name="Hendrix R.W."/>
            <person name="Hatfull G.F."/>
        </authorList>
    </citation>
    <scope>NUCLEOTIDE SEQUENCE [LARGE SCALE GENOMIC DNA]</scope>
    <source>
        <strain evidence="9 10">DSM 27648</strain>
    </source>
</reference>
<name>A0A0K1Q4F4_9BACT</name>
<dbReference type="PATRIC" id="fig|1391654.3.peg.7396"/>
<comment type="subcellular location">
    <subcellularLocation>
        <location evidence="1">Membrane</location>
        <topology evidence="1">Multi-pass membrane protein</topology>
    </subcellularLocation>
</comment>
<keyword evidence="5 7" id="KW-0472">Membrane</keyword>
<dbReference type="KEGG" id="llu:AKJ09_07281"/>
<feature type="transmembrane region" description="Helical" evidence="7">
    <location>
        <begin position="271"/>
        <end position="287"/>
    </location>
</feature>
<comment type="similarity">
    <text evidence="2">Belongs to the EamA transporter family.</text>
</comment>
<feature type="transmembrane region" description="Helical" evidence="7">
    <location>
        <begin position="238"/>
        <end position="259"/>
    </location>
</feature>
<dbReference type="STRING" id="1391654.AKJ09_07281"/>
<evidence type="ECO:0000256" key="3">
    <source>
        <dbReference type="ARBA" id="ARBA00022692"/>
    </source>
</evidence>
<dbReference type="EMBL" id="CP012333">
    <property type="protein sequence ID" value="AKV00618.1"/>
    <property type="molecule type" value="Genomic_DNA"/>
</dbReference>
<feature type="compositionally biased region" description="Low complexity" evidence="6">
    <location>
        <begin position="1"/>
        <end position="21"/>
    </location>
</feature>
<proteinExistence type="inferred from homology"/>
<dbReference type="AlphaFoldDB" id="A0A0K1Q4F4"/>
<evidence type="ECO:0000256" key="2">
    <source>
        <dbReference type="ARBA" id="ARBA00007362"/>
    </source>
</evidence>
<dbReference type="InterPro" id="IPR050638">
    <property type="entry name" value="AA-Vitamin_Transporters"/>
</dbReference>
<sequence length="317" mass="32955">MRAAASDTPSSSSEGPTGSGAVQKASPEASRQSLIVAGALLAVYVVWGSTYYAMRVALEDLPPFLMAGPRFLFAGGALMLWQRFRGAPFPTARQWLAATAVGFLLLVCGNGFVAIAERSVDTGVAATVVATMPLWAAAVGLFWGEKPSAREFVGLVAGFAGVAILNRGGNLSFSSTDAIALVIAPITWAFGSVWSRRLPMPAGTMGPAAQMVSGGVMMIGIALVRGEHPHGPLSVSGILALAYLVTFGSMLGFSAYGYLLRTTRPSIATSYAYVNPLVALGIGAVLAGERFTMTKLAACLLTIVGVLVVSYRKSARR</sequence>
<feature type="domain" description="EamA" evidence="8">
    <location>
        <begin position="39"/>
        <end position="166"/>
    </location>
</feature>
<keyword evidence="10" id="KW-1185">Reference proteome</keyword>
<dbReference type="RefSeq" id="WP_146651879.1">
    <property type="nucleotide sequence ID" value="NZ_CP012333.1"/>
</dbReference>
<evidence type="ECO:0000256" key="6">
    <source>
        <dbReference type="SAM" id="MobiDB-lite"/>
    </source>
</evidence>
<dbReference type="NCBIfam" id="NF008432">
    <property type="entry name" value="PRK11272.1"/>
    <property type="match status" value="1"/>
</dbReference>
<protein>
    <submittedName>
        <fullName evidence="9">Permease of the drug/metabolite transporter (DMT) superfamily</fullName>
    </submittedName>
</protein>
<dbReference type="Proteomes" id="UP000064967">
    <property type="component" value="Chromosome"/>
</dbReference>
<accession>A0A0K1Q4F4</accession>
<feature type="domain" description="EamA" evidence="8">
    <location>
        <begin position="179"/>
        <end position="310"/>
    </location>
</feature>
<feature type="transmembrane region" description="Helical" evidence="7">
    <location>
        <begin position="34"/>
        <end position="52"/>
    </location>
</feature>
<organism evidence="9 10">
    <name type="scientific">Labilithrix luteola</name>
    <dbReference type="NCBI Taxonomy" id="1391654"/>
    <lineage>
        <taxon>Bacteria</taxon>
        <taxon>Pseudomonadati</taxon>
        <taxon>Myxococcota</taxon>
        <taxon>Polyangia</taxon>
        <taxon>Polyangiales</taxon>
        <taxon>Labilitrichaceae</taxon>
        <taxon>Labilithrix</taxon>
    </lineage>
</organism>
<dbReference type="InterPro" id="IPR000620">
    <property type="entry name" value="EamA_dom"/>
</dbReference>
<dbReference type="PANTHER" id="PTHR32322">
    <property type="entry name" value="INNER MEMBRANE TRANSPORTER"/>
    <property type="match status" value="1"/>
</dbReference>
<dbReference type="SUPFAM" id="SSF103481">
    <property type="entry name" value="Multidrug resistance efflux transporter EmrE"/>
    <property type="match status" value="2"/>
</dbReference>
<feature type="transmembrane region" description="Helical" evidence="7">
    <location>
        <begin position="207"/>
        <end position="226"/>
    </location>
</feature>
<dbReference type="InterPro" id="IPR037185">
    <property type="entry name" value="EmrE-like"/>
</dbReference>
<feature type="transmembrane region" description="Helical" evidence="7">
    <location>
        <begin position="95"/>
        <end position="116"/>
    </location>
</feature>
<feature type="transmembrane region" description="Helical" evidence="7">
    <location>
        <begin position="122"/>
        <end position="142"/>
    </location>
</feature>
<feature type="transmembrane region" description="Helical" evidence="7">
    <location>
        <begin position="178"/>
        <end position="195"/>
    </location>
</feature>